<evidence type="ECO:0000259" key="6">
    <source>
        <dbReference type="Pfam" id="PF02518"/>
    </source>
</evidence>
<keyword evidence="8" id="KW-1185">Reference proteome</keyword>
<accession>A0ABP9WFN4</accession>
<evidence type="ECO:0000256" key="1">
    <source>
        <dbReference type="ARBA" id="ARBA00022679"/>
    </source>
</evidence>
<feature type="compositionally biased region" description="Polar residues" evidence="4">
    <location>
        <begin position="373"/>
        <end position="390"/>
    </location>
</feature>
<dbReference type="Gene3D" id="3.30.565.10">
    <property type="entry name" value="Histidine kinase-like ATPase, C-terminal domain"/>
    <property type="match status" value="1"/>
</dbReference>
<keyword evidence="1" id="KW-0808">Transferase</keyword>
<keyword evidence="2" id="KW-0418">Kinase</keyword>
<keyword evidence="5" id="KW-1133">Transmembrane helix</keyword>
<sequence>MTVAEHPARERIQRTLLFALGIGGLIFGALMATGGSGFLAQIGQLRSPFGIATVVVGVGIPVVYPVLSRTMPIRPLLGLAGGTSLAFLAIQVAWPAFMIDDVLADDTTPWLQGVTAIHATALAIAWPRPLVWLFPLLQGPVVAMVQVQVRDDAALEAVLDGLGAVIFCLIVTGVSVALIAAGDRQDAAAEHAREQAALEATRRTREAEQTRINAIVHDDVMSVLLAASRVTPPAELADQARRAITRVETLASGRSESRDYDPEEFVAVVRSTAAALAPEVPVRYAVDGESPLPAGVVAAFAEATAEAMRNALGHAGPDCGARVEIDVDDSTARVVVSDQGPGFSPAKVSQRRLGIRVSILERMRAVAGGDAEISSSPGTGTTVTLAWSRP</sequence>
<protein>
    <recommendedName>
        <fullName evidence="6">Histidine kinase/HSP90-like ATPase domain-containing protein</fullName>
    </recommendedName>
</protein>
<feature type="transmembrane region" description="Helical" evidence="5">
    <location>
        <begin position="109"/>
        <end position="126"/>
    </location>
</feature>
<reference evidence="7 8" key="1">
    <citation type="submission" date="2024-02" db="EMBL/GenBank/DDBJ databases">
        <title>Lysinimicrobium sediminis NBRC 112286.</title>
        <authorList>
            <person name="Ichikawa N."/>
            <person name="Katano-Makiyama Y."/>
            <person name="Hidaka K."/>
        </authorList>
    </citation>
    <scope>NUCLEOTIDE SEQUENCE [LARGE SCALE GENOMIC DNA]</scope>
    <source>
        <strain evidence="7 8">NBRC 112286</strain>
    </source>
</reference>
<evidence type="ECO:0000256" key="5">
    <source>
        <dbReference type="SAM" id="Phobius"/>
    </source>
</evidence>
<evidence type="ECO:0000256" key="3">
    <source>
        <dbReference type="ARBA" id="ARBA00023012"/>
    </source>
</evidence>
<proteinExistence type="predicted"/>
<comment type="caution">
    <text evidence="7">The sequence shown here is derived from an EMBL/GenBank/DDBJ whole genome shotgun (WGS) entry which is preliminary data.</text>
</comment>
<dbReference type="InterPro" id="IPR036890">
    <property type="entry name" value="HATPase_C_sf"/>
</dbReference>
<dbReference type="PANTHER" id="PTHR24421">
    <property type="entry name" value="NITRATE/NITRITE SENSOR PROTEIN NARX-RELATED"/>
    <property type="match status" value="1"/>
</dbReference>
<evidence type="ECO:0000256" key="4">
    <source>
        <dbReference type="SAM" id="MobiDB-lite"/>
    </source>
</evidence>
<dbReference type="Pfam" id="PF02518">
    <property type="entry name" value="HATPase_c"/>
    <property type="match status" value="1"/>
</dbReference>
<dbReference type="RefSeq" id="WP_286214345.1">
    <property type="nucleotide sequence ID" value="NZ_AP027736.1"/>
</dbReference>
<keyword evidence="5" id="KW-0812">Transmembrane</keyword>
<dbReference type="InterPro" id="IPR050482">
    <property type="entry name" value="Sensor_HK_TwoCompSys"/>
</dbReference>
<dbReference type="EMBL" id="BAABRR010000004">
    <property type="protein sequence ID" value="GAA5518649.1"/>
    <property type="molecule type" value="Genomic_DNA"/>
</dbReference>
<feature type="domain" description="Histidine kinase/HSP90-like ATPase" evidence="6">
    <location>
        <begin position="300"/>
        <end position="386"/>
    </location>
</feature>
<feature type="transmembrane region" description="Helical" evidence="5">
    <location>
        <begin position="45"/>
        <end position="64"/>
    </location>
</feature>
<name>A0ABP9WFN4_9MICO</name>
<feature type="region of interest" description="Disordered" evidence="4">
    <location>
        <begin position="370"/>
        <end position="390"/>
    </location>
</feature>
<dbReference type="SUPFAM" id="SSF55874">
    <property type="entry name" value="ATPase domain of HSP90 chaperone/DNA topoisomerase II/histidine kinase"/>
    <property type="match status" value="1"/>
</dbReference>
<organism evidence="7 8">
    <name type="scientific">Demequina sediminis</name>
    <dbReference type="NCBI Taxonomy" id="1930058"/>
    <lineage>
        <taxon>Bacteria</taxon>
        <taxon>Bacillati</taxon>
        <taxon>Actinomycetota</taxon>
        <taxon>Actinomycetes</taxon>
        <taxon>Micrococcales</taxon>
        <taxon>Demequinaceae</taxon>
        <taxon>Demequina</taxon>
    </lineage>
</organism>
<evidence type="ECO:0000256" key="2">
    <source>
        <dbReference type="ARBA" id="ARBA00022777"/>
    </source>
</evidence>
<feature type="transmembrane region" description="Helical" evidence="5">
    <location>
        <begin position="161"/>
        <end position="181"/>
    </location>
</feature>
<evidence type="ECO:0000313" key="8">
    <source>
        <dbReference type="Proteomes" id="UP001426770"/>
    </source>
</evidence>
<dbReference type="InterPro" id="IPR003594">
    <property type="entry name" value="HATPase_dom"/>
</dbReference>
<gene>
    <name evidence="7" type="ORF">Lsed01_01082</name>
</gene>
<evidence type="ECO:0000313" key="7">
    <source>
        <dbReference type="EMBL" id="GAA5518649.1"/>
    </source>
</evidence>
<feature type="transmembrane region" description="Helical" evidence="5">
    <location>
        <begin position="76"/>
        <end position="97"/>
    </location>
</feature>
<keyword evidence="3" id="KW-0902">Two-component regulatory system</keyword>
<dbReference type="PANTHER" id="PTHR24421:SF61">
    <property type="entry name" value="OXYGEN SENSOR HISTIDINE KINASE NREB"/>
    <property type="match status" value="1"/>
</dbReference>
<dbReference type="Proteomes" id="UP001426770">
    <property type="component" value="Unassembled WGS sequence"/>
</dbReference>
<keyword evidence="5" id="KW-0472">Membrane</keyword>
<feature type="transmembrane region" description="Helical" evidence="5">
    <location>
        <begin position="16"/>
        <end position="39"/>
    </location>
</feature>